<evidence type="ECO:0000256" key="2">
    <source>
        <dbReference type="ARBA" id="ARBA00023015"/>
    </source>
</evidence>
<organism evidence="7 8">
    <name type="scientific">Xanthoceras sorbifolium</name>
    <dbReference type="NCBI Taxonomy" id="99658"/>
    <lineage>
        <taxon>Eukaryota</taxon>
        <taxon>Viridiplantae</taxon>
        <taxon>Streptophyta</taxon>
        <taxon>Embryophyta</taxon>
        <taxon>Tracheophyta</taxon>
        <taxon>Spermatophyta</taxon>
        <taxon>Magnoliopsida</taxon>
        <taxon>eudicotyledons</taxon>
        <taxon>Gunneridae</taxon>
        <taxon>Pentapetalae</taxon>
        <taxon>rosids</taxon>
        <taxon>malvids</taxon>
        <taxon>Sapindales</taxon>
        <taxon>Sapindaceae</taxon>
        <taxon>Xanthoceroideae</taxon>
        <taxon>Xanthoceras</taxon>
    </lineage>
</organism>
<name>A0ABQ8HBP2_9ROSI</name>
<evidence type="ECO:0000256" key="5">
    <source>
        <dbReference type="RuleBase" id="RU369040"/>
    </source>
</evidence>
<dbReference type="PANTHER" id="PTHR31506">
    <property type="entry name" value="BES1/BZR1 HOMOLOG PROTEIN 3-RELATED"/>
    <property type="match status" value="1"/>
</dbReference>
<feature type="domain" description="BES1/BZR1 plant transcription factor N-terminal" evidence="6">
    <location>
        <begin position="41"/>
        <end position="114"/>
    </location>
</feature>
<evidence type="ECO:0000313" key="8">
    <source>
        <dbReference type="Proteomes" id="UP000827721"/>
    </source>
</evidence>
<evidence type="ECO:0000259" key="6">
    <source>
        <dbReference type="Pfam" id="PF05687"/>
    </source>
</evidence>
<comment type="subcellular location">
    <subcellularLocation>
        <location evidence="5">Nucleus</location>
    </subcellularLocation>
</comment>
<dbReference type="Proteomes" id="UP000827721">
    <property type="component" value="Unassembled WGS sequence"/>
</dbReference>
<comment type="similarity">
    <text evidence="1 5">Belongs to the BZR/LAT61 family.</text>
</comment>
<keyword evidence="4 5" id="KW-0804">Transcription</keyword>
<keyword evidence="5" id="KW-1070">Brassinosteroid signaling pathway</keyword>
<dbReference type="InterPro" id="IPR008540">
    <property type="entry name" value="BES1_N"/>
</dbReference>
<protein>
    <recommendedName>
        <fullName evidence="5">Protein BZR1 homolog</fullName>
    </recommendedName>
    <alternativeName>
        <fullName evidence="5">Protein BRASSINAZOLE-RESISTANT 1 homolog</fullName>
    </alternativeName>
</protein>
<keyword evidence="8" id="KW-1185">Reference proteome</keyword>
<comment type="function">
    <text evidence="5">Functions in brassinosteroid signaling. May function as transcriptional repressor.</text>
</comment>
<comment type="caution">
    <text evidence="7">The sequence shown here is derived from an EMBL/GenBank/DDBJ whole genome shotgun (WGS) entry which is preliminary data.</text>
</comment>
<evidence type="ECO:0000256" key="4">
    <source>
        <dbReference type="ARBA" id="ARBA00023163"/>
    </source>
</evidence>
<reference evidence="7 8" key="1">
    <citation type="submission" date="2021-02" db="EMBL/GenBank/DDBJ databases">
        <title>Plant Genome Project.</title>
        <authorList>
            <person name="Zhang R.-G."/>
        </authorList>
    </citation>
    <scope>NUCLEOTIDE SEQUENCE [LARGE SCALE GENOMIC DNA]</scope>
    <source>
        <tissue evidence="7">Leaves</tissue>
    </source>
</reference>
<evidence type="ECO:0000256" key="3">
    <source>
        <dbReference type="ARBA" id="ARBA00023125"/>
    </source>
</evidence>
<dbReference type="PANTHER" id="PTHR31506:SF21">
    <property type="entry name" value="PROTEIN BZR1 HOMOLOG"/>
    <property type="match status" value="1"/>
</dbReference>
<proteinExistence type="inferred from homology"/>
<accession>A0ABQ8HBP2</accession>
<dbReference type="Pfam" id="PF05687">
    <property type="entry name" value="BES1_N"/>
    <property type="match status" value="1"/>
</dbReference>
<evidence type="ECO:0000256" key="1">
    <source>
        <dbReference type="ARBA" id="ARBA00005909"/>
    </source>
</evidence>
<keyword evidence="2 5" id="KW-0805">Transcription regulation</keyword>
<dbReference type="InterPro" id="IPR033264">
    <property type="entry name" value="BZR"/>
</dbReference>
<evidence type="ECO:0000313" key="7">
    <source>
        <dbReference type="EMBL" id="KAH7553901.1"/>
    </source>
</evidence>
<sequence length="136" mass="15894">MGKENVVDEKKNNVPRGCIKITKGPWIVHRTTKRGGVATKYRFPSERERQNNRQRERKWRAVTKKIFARLQEHGNYKLPKQADNNDLLKALCKEAGWHVEEDGTIYRKQKFMSEISSLLSMEFSQVSIEDQSGDED</sequence>
<gene>
    <name evidence="7" type="ORF">JRO89_XS12G0073800</name>
</gene>
<keyword evidence="3 5" id="KW-0238">DNA-binding</keyword>
<dbReference type="EMBL" id="JAFEMO010000012">
    <property type="protein sequence ID" value="KAH7553901.1"/>
    <property type="molecule type" value="Genomic_DNA"/>
</dbReference>